<dbReference type="EMBL" id="UHED01000001">
    <property type="protein sequence ID" value="SUM84318.1"/>
    <property type="molecule type" value="Genomic_DNA"/>
</dbReference>
<protein>
    <submittedName>
        <fullName evidence="1">Uncharacterized protein</fullName>
    </submittedName>
</protein>
<dbReference type="AlphaFoldDB" id="A0A380HPN7"/>
<evidence type="ECO:0000313" key="1">
    <source>
        <dbReference type="EMBL" id="SUM84318.1"/>
    </source>
</evidence>
<accession>A0A380HPN7</accession>
<name>A0A380HPN7_STASA</name>
<evidence type="ECO:0000313" key="2">
    <source>
        <dbReference type="Proteomes" id="UP000254707"/>
    </source>
</evidence>
<organism evidence="1 2">
    <name type="scientific">Staphylococcus saprophyticus</name>
    <dbReference type="NCBI Taxonomy" id="29385"/>
    <lineage>
        <taxon>Bacteria</taxon>
        <taxon>Bacillati</taxon>
        <taxon>Bacillota</taxon>
        <taxon>Bacilli</taxon>
        <taxon>Bacillales</taxon>
        <taxon>Staphylococcaceae</taxon>
        <taxon>Staphylococcus</taxon>
    </lineage>
</organism>
<reference evidence="1 2" key="1">
    <citation type="submission" date="2018-06" db="EMBL/GenBank/DDBJ databases">
        <authorList>
            <consortium name="Pathogen Informatics"/>
            <person name="Doyle S."/>
        </authorList>
    </citation>
    <scope>NUCLEOTIDE SEQUENCE [LARGE SCALE GENOMIC DNA]</scope>
    <source>
        <strain evidence="1 2">NCTC7688</strain>
    </source>
</reference>
<dbReference type="RefSeq" id="WP_041079776.1">
    <property type="nucleotide sequence ID" value="NZ_CP031196.1"/>
</dbReference>
<dbReference type="GeneID" id="66868295"/>
<sequence>MLSINAKEINTYLKLINDQNPIHAHIVPGQMIVQMALQSQRLQWTSYRVKYIETVGINELIQFQMISESIVVILNQHDETLIKIIKV</sequence>
<gene>
    <name evidence="1" type="ORF">NCTC7688_02420</name>
</gene>
<dbReference type="Proteomes" id="UP000254707">
    <property type="component" value="Unassembled WGS sequence"/>
</dbReference>
<proteinExistence type="predicted"/>